<feature type="domain" description="Surface lipoprotein assembly modifier C-terminal" evidence="10">
    <location>
        <begin position="192"/>
        <end position="472"/>
    </location>
</feature>
<reference evidence="12 13" key="1">
    <citation type="journal article" date="2022" name="Res Sq">
        <title>Evolution of multicellular longitudinally dividing oral cavity symbionts (Neisseriaceae).</title>
        <authorList>
            <person name="Nyongesa S."/>
            <person name="Weber P."/>
            <person name="Bernet E."/>
            <person name="Pullido F."/>
            <person name="Nieckarz M."/>
            <person name="Delaby M."/>
            <person name="Nieves C."/>
            <person name="Viehboeck T."/>
            <person name="Krause N."/>
            <person name="Rivera-Millot A."/>
            <person name="Nakamura A."/>
            <person name="Vischer N."/>
            <person name="VanNieuwenhze M."/>
            <person name="Brun Y."/>
            <person name="Cava F."/>
            <person name="Bulgheresi S."/>
            <person name="Veyrier F."/>
        </authorList>
    </citation>
    <scope>NUCLEOTIDE SEQUENCE [LARGE SCALE GENOMIC DNA]</scope>
    <source>
        <strain evidence="12 13">17694</strain>
    </source>
</reference>
<organism evidence="12 13">
    <name type="scientific">Conchiformibius kuhniae</name>
    <dbReference type="NCBI Taxonomy" id="211502"/>
    <lineage>
        <taxon>Bacteria</taxon>
        <taxon>Pseudomonadati</taxon>
        <taxon>Pseudomonadota</taxon>
        <taxon>Betaproteobacteria</taxon>
        <taxon>Neisseriales</taxon>
        <taxon>Neisseriaceae</taxon>
        <taxon>Conchiformibius</taxon>
    </lineage>
</organism>
<name>A0ABD8B7K5_9NEIS</name>
<feature type="domain" description="Surface lipoprotein assembly modifier N-terminal TPR repeats region" evidence="11">
    <location>
        <begin position="56"/>
        <end position="159"/>
    </location>
</feature>
<feature type="signal peptide" evidence="9">
    <location>
        <begin position="1"/>
        <end position="17"/>
    </location>
</feature>
<feature type="region of interest" description="Disordered" evidence="8">
    <location>
        <begin position="18"/>
        <end position="52"/>
    </location>
</feature>
<evidence type="ECO:0000256" key="6">
    <source>
        <dbReference type="ARBA" id="ARBA00023237"/>
    </source>
</evidence>
<proteinExistence type="inferred from homology"/>
<evidence type="ECO:0000256" key="1">
    <source>
        <dbReference type="ARBA" id="ARBA00004571"/>
    </source>
</evidence>
<evidence type="ECO:0000256" key="8">
    <source>
        <dbReference type="SAM" id="MobiDB-lite"/>
    </source>
</evidence>
<dbReference type="InterPro" id="IPR007655">
    <property type="entry name" value="Slam_C"/>
</dbReference>
<keyword evidence="4 9" id="KW-0732">Signal</keyword>
<evidence type="ECO:0000256" key="3">
    <source>
        <dbReference type="ARBA" id="ARBA00022692"/>
    </source>
</evidence>
<feature type="compositionally biased region" description="Pro residues" evidence="8">
    <location>
        <begin position="21"/>
        <end position="34"/>
    </location>
</feature>
<evidence type="ECO:0000259" key="11">
    <source>
        <dbReference type="Pfam" id="PF24575"/>
    </source>
</evidence>
<evidence type="ECO:0000313" key="13">
    <source>
        <dbReference type="Proteomes" id="UP000831534"/>
    </source>
</evidence>
<evidence type="ECO:0000256" key="9">
    <source>
        <dbReference type="SAM" id="SignalP"/>
    </source>
</evidence>
<sequence>MKTTPCLMLLLPVAAWAEHSPTPPARPEPLPDPAPEIRAEPPATATPPAPPQAHTIKLSADELARQPRLLHRALTAAVLRQHPDNIKLLLPLYLRLPEAQRGDKVLIELAQAALAEQAQHPGRAAAHYRNALAHEPDMPVVRLNLAAALTRDHQNRDADALLADIAADPALPERTAASVANARAAIAERRRWHIHAGGHYVRDANINNTPKQRVIKRGSGTIELPKPEAVQGFAYRAEAEKDWMLPKNHRIRTALSLNGRDYWEHSKYDELNVRAQAGPAYRSARSQSALMPYYERRWYSGSRYAAEKGLRIEHSRHLGKRAHLSFAGEAARLRHDRRRFLDGASFNASADLTWVVTPRSRLGIGTDFARKRAQDPSDAYRRRNLRATWGQTWGKGLNTSVHAAAALRRYDAADFFNITRRDTEYSLSFSVWHNNIKFWGITPRLVGVYQKNRSNHFMYDYQKAYGFIRLAKSI</sequence>
<gene>
    <name evidence="12" type="ORF">LVJ77_03480</name>
</gene>
<evidence type="ECO:0000256" key="2">
    <source>
        <dbReference type="ARBA" id="ARBA00022452"/>
    </source>
</evidence>
<evidence type="ECO:0000259" key="10">
    <source>
        <dbReference type="Pfam" id="PF04575"/>
    </source>
</evidence>
<dbReference type="EMBL" id="CP091521">
    <property type="protein sequence ID" value="XHH49981.1"/>
    <property type="molecule type" value="Genomic_DNA"/>
</dbReference>
<protein>
    <submittedName>
        <fullName evidence="12">Surface lipoprotein assembly modifier</fullName>
    </submittedName>
</protein>
<feature type="chain" id="PRO_5044836831" evidence="9">
    <location>
        <begin position="18"/>
        <end position="474"/>
    </location>
</feature>
<evidence type="ECO:0000256" key="5">
    <source>
        <dbReference type="ARBA" id="ARBA00023136"/>
    </source>
</evidence>
<accession>A0ABD8B7K5</accession>
<comment type="similarity">
    <text evidence="7">Belongs to the Slam family.</text>
</comment>
<dbReference type="InterPro" id="IPR057556">
    <property type="entry name" value="TPR_Slam"/>
</dbReference>
<dbReference type="KEGG" id="ckh:LVJ77_03480"/>
<keyword evidence="12" id="KW-0449">Lipoprotein</keyword>
<keyword evidence="3" id="KW-0812">Transmembrane</keyword>
<evidence type="ECO:0000313" key="12">
    <source>
        <dbReference type="EMBL" id="XHH49981.1"/>
    </source>
</evidence>
<keyword evidence="2" id="KW-1134">Transmembrane beta strand</keyword>
<comment type="subcellular location">
    <subcellularLocation>
        <location evidence="1">Cell outer membrane</location>
        <topology evidence="1">Multi-pass membrane protein</topology>
    </subcellularLocation>
</comment>
<evidence type="ECO:0000256" key="7">
    <source>
        <dbReference type="ARBA" id="ARBA00023609"/>
    </source>
</evidence>
<keyword evidence="13" id="KW-1185">Reference proteome</keyword>
<dbReference type="AlphaFoldDB" id="A0ABD8B7K5"/>
<dbReference type="Pfam" id="PF04575">
    <property type="entry name" value="SlipAM"/>
    <property type="match status" value="1"/>
</dbReference>
<dbReference type="Proteomes" id="UP000831534">
    <property type="component" value="Chromosome"/>
</dbReference>
<dbReference type="GO" id="GO:0009279">
    <property type="term" value="C:cell outer membrane"/>
    <property type="evidence" value="ECO:0007669"/>
    <property type="project" value="UniProtKB-SubCell"/>
</dbReference>
<keyword evidence="5" id="KW-0472">Membrane</keyword>
<evidence type="ECO:0000256" key="4">
    <source>
        <dbReference type="ARBA" id="ARBA00022729"/>
    </source>
</evidence>
<dbReference type="RefSeq" id="WP_034334096.1">
    <property type="nucleotide sequence ID" value="NZ_CP091521.1"/>
</dbReference>
<keyword evidence="6" id="KW-0998">Cell outer membrane</keyword>
<dbReference type="Pfam" id="PF24575">
    <property type="entry name" value="TPR_Slam"/>
    <property type="match status" value="1"/>
</dbReference>